<protein>
    <submittedName>
        <fullName evidence="1">Uncharacterized protein</fullName>
    </submittedName>
</protein>
<reference evidence="1 2" key="1">
    <citation type="submission" date="2018-12" db="EMBL/GenBank/DDBJ databases">
        <authorList>
            <person name="Yang E."/>
        </authorList>
    </citation>
    <scope>NUCLEOTIDE SEQUENCE [LARGE SCALE GENOMIC DNA]</scope>
    <source>
        <strain evidence="1 2">SOD</strain>
    </source>
</reference>
<dbReference type="OrthoDB" id="9153016at2"/>
<organism evidence="1 2">
    <name type="scientific">Massilia atriviolacea</name>
    <dbReference type="NCBI Taxonomy" id="2495579"/>
    <lineage>
        <taxon>Bacteria</taxon>
        <taxon>Pseudomonadati</taxon>
        <taxon>Pseudomonadota</taxon>
        <taxon>Betaproteobacteria</taxon>
        <taxon>Burkholderiales</taxon>
        <taxon>Oxalobacteraceae</taxon>
        <taxon>Telluria group</taxon>
        <taxon>Massilia</taxon>
    </lineage>
</organism>
<gene>
    <name evidence="1" type="ORF">EJB06_30905</name>
</gene>
<dbReference type="RefSeq" id="WP_126077869.1">
    <property type="nucleotide sequence ID" value="NZ_CP051166.1"/>
</dbReference>
<evidence type="ECO:0000313" key="1">
    <source>
        <dbReference type="EMBL" id="RSZ55171.1"/>
    </source>
</evidence>
<name>A0A430HCF4_9BURK</name>
<dbReference type="EMBL" id="RXLQ01000034">
    <property type="protein sequence ID" value="RSZ55171.1"/>
    <property type="molecule type" value="Genomic_DNA"/>
</dbReference>
<evidence type="ECO:0000313" key="2">
    <source>
        <dbReference type="Proteomes" id="UP000278085"/>
    </source>
</evidence>
<keyword evidence="2" id="KW-1185">Reference proteome</keyword>
<dbReference type="Proteomes" id="UP000278085">
    <property type="component" value="Unassembled WGS sequence"/>
</dbReference>
<proteinExistence type="predicted"/>
<accession>A0A430HCF4</accession>
<dbReference type="AlphaFoldDB" id="A0A430HCF4"/>
<comment type="caution">
    <text evidence="1">The sequence shown here is derived from an EMBL/GenBank/DDBJ whole genome shotgun (WGS) entry which is preliminary data.</text>
</comment>
<sequence>MSALIDMLRSLFRPSAGLSPLEASIFDAVHEQLPPQDAELWRKQLEAVNKIYRSPTEREINLYVIRNGKSNFPRELCFANEEEFKIAVVDLTAGDNEGKLRARVWCVNGHVFSIEYKTSFKVFEEMAQGKWRCKCKILNYPS</sequence>